<proteinExistence type="predicted"/>
<comment type="caution">
    <text evidence="2">The sequence shown here is derived from an EMBL/GenBank/DDBJ whole genome shotgun (WGS) entry which is preliminary data.</text>
</comment>
<keyword evidence="1" id="KW-1133">Transmembrane helix</keyword>
<feature type="transmembrane region" description="Helical" evidence="1">
    <location>
        <begin position="278"/>
        <end position="299"/>
    </location>
</feature>
<organism evidence="2 3">
    <name type="scientific">Xylanibacter caecicola</name>
    <dbReference type="NCBI Taxonomy" id="2736294"/>
    <lineage>
        <taxon>Bacteria</taxon>
        <taxon>Pseudomonadati</taxon>
        <taxon>Bacteroidota</taxon>
        <taxon>Bacteroidia</taxon>
        <taxon>Bacteroidales</taxon>
        <taxon>Prevotellaceae</taxon>
        <taxon>Xylanibacter</taxon>
    </lineage>
</organism>
<keyword evidence="1" id="KW-0472">Membrane</keyword>
<dbReference type="Pfam" id="PF14093">
    <property type="entry name" value="DUF4271"/>
    <property type="match status" value="1"/>
</dbReference>
<protein>
    <submittedName>
        <fullName evidence="2">DUF4271 domain-containing protein</fullName>
    </submittedName>
</protein>
<dbReference type="Proteomes" id="UP000820977">
    <property type="component" value="Unassembled WGS sequence"/>
</dbReference>
<evidence type="ECO:0000313" key="3">
    <source>
        <dbReference type="Proteomes" id="UP000820977"/>
    </source>
</evidence>
<name>A0ABX2AZG3_9BACT</name>
<evidence type="ECO:0000256" key="1">
    <source>
        <dbReference type="SAM" id="Phobius"/>
    </source>
</evidence>
<feature type="transmembrane region" description="Helical" evidence="1">
    <location>
        <begin position="246"/>
        <end position="266"/>
    </location>
</feature>
<feature type="transmembrane region" description="Helical" evidence="1">
    <location>
        <begin position="207"/>
        <end position="225"/>
    </location>
</feature>
<feature type="transmembrane region" description="Helical" evidence="1">
    <location>
        <begin position="175"/>
        <end position="195"/>
    </location>
</feature>
<feature type="transmembrane region" description="Helical" evidence="1">
    <location>
        <begin position="125"/>
        <end position="143"/>
    </location>
</feature>
<dbReference type="InterPro" id="IPR025367">
    <property type="entry name" value="DUF4271"/>
</dbReference>
<accession>A0ABX2AZG3</accession>
<feature type="transmembrane region" description="Helical" evidence="1">
    <location>
        <begin position="311"/>
        <end position="334"/>
    </location>
</feature>
<dbReference type="EMBL" id="JABKKJ010000003">
    <property type="protein sequence ID" value="NPE24536.1"/>
    <property type="molecule type" value="Genomic_DNA"/>
</dbReference>
<keyword evidence="3" id="KW-1185">Reference proteome</keyword>
<evidence type="ECO:0000313" key="2">
    <source>
        <dbReference type="EMBL" id="NPE24536.1"/>
    </source>
</evidence>
<reference evidence="2 3" key="1">
    <citation type="submission" date="2020-05" db="EMBL/GenBank/DDBJ databases">
        <title>Distinct polysaccharide utilization as determinants for interspecies competition between intestinal Prevotella spp.</title>
        <authorList>
            <person name="Galvez E.J.C."/>
            <person name="Iljazovic A."/>
            <person name="Strowig T."/>
        </authorList>
    </citation>
    <scope>NUCLEOTIDE SEQUENCE [LARGE SCALE GENOMIC DNA]</scope>
    <source>
        <strain evidence="2 3">PCHR</strain>
    </source>
</reference>
<sequence length="341" mass="38974">MYSADSTSTQGATAVQQAVQDTAHANVSLHPSQVLKKLPRDATPWQQDSAIQASIHIENTHLSTRPDTLHLPGQDKGKSYKDISIPLYYKESFFSKDSLYHPEIIAGRYGVAGDPVPYTIKGDNIITAMLLGGFILALIAFANSRRFIFMQARNFFLESCESRNEMTETTSEYRFQFFFLLQACLLLSVIAFIYTQDRIADTFVLESQYHLIAIFFGSFSAYFIIKMMLQTFVNWVFFDSRSSSRWFNSSLFITSTESIAIFPLVMLMSYFDLSTQNAITYMAIVIISVKILSFYKCLIIFFKRNAVFSQIFLYFCALEIMPLLLLYGTLATIIDYLKINF</sequence>
<keyword evidence="1" id="KW-0812">Transmembrane</keyword>
<dbReference type="RefSeq" id="WP_172344032.1">
    <property type="nucleotide sequence ID" value="NZ_CASYYZ010000006.1"/>
</dbReference>
<gene>
    <name evidence="2" type="ORF">HPS54_03200</name>
</gene>